<accession>A0A813ZN50</accession>
<dbReference type="GO" id="GO:0008195">
    <property type="term" value="F:phosphatidate phosphatase activity"/>
    <property type="evidence" value="ECO:0007669"/>
    <property type="project" value="InterPro"/>
</dbReference>
<dbReference type="EMBL" id="CAJNOL010000252">
    <property type="protein sequence ID" value="CAF0963333.1"/>
    <property type="molecule type" value="Genomic_DNA"/>
</dbReference>
<feature type="chain" id="PRO_5035599045" description="Phosphatidate phosphatase APP1 catalytic domain-containing protein" evidence="1">
    <location>
        <begin position="17"/>
        <end position="433"/>
    </location>
</feature>
<feature type="signal peptide" evidence="1">
    <location>
        <begin position="1"/>
        <end position="16"/>
    </location>
</feature>
<proteinExistence type="predicted"/>
<dbReference type="Proteomes" id="UP000663854">
    <property type="component" value="Unassembled WGS sequence"/>
</dbReference>
<evidence type="ECO:0000313" key="3">
    <source>
        <dbReference type="EMBL" id="CAF0900279.1"/>
    </source>
</evidence>
<dbReference type="Pfam" id="PF09949">
    <property type="entry name" value="APP1_cat"/>
    <property type="match status" value="1"/>
</dbReference>
<evidence type="ECO:0000256" key="1">
    <source>
        <dbReference type="SAM" id="SignalP"/>
    </source>
</evidence>
<evidence type="ECO:0000313" key="6">
    <source>
        <dbReference type="Proteomes" id="UP000663870"/>
    </source>
</evidence>
<protein>
    <recommendedName>
        <fullName evidence="2">Phosphatidate phosphatase APP1 catalytic domain-containing protein</fullName>
    </recommendedName>
</protein>
<evidence type="ECO:0000259" key="2">
    <source>
        <dbReference type="Pfam" id="PF09949"/>
    </source>
</evidence>
<evidence type="ECO:0000313" key="5">
    <source>
        <dbReference type="Proteomes" id="UP000663854"/>
    </source>
</evidence>
<name>A0A813ZN50_9BILA</name>
<evidence type="ECO:0000313" key="4">
    <source>
        <dbReference type="EMBL" id="CAF0963333.1"/>
    </source>
</evidence>
<gene>
    <name evidence="4" type="ORF">JXQ802_LOCUS12302</name>
    <name evidence="3" type="ORF">PYM288_LOCUS9490</name>
</gene>
<dbReference type="AlphaFoldDB" id="A0A813ZN50"/>
<organism evidence="3 5">
    <name type="scientific">Rotaria sordida</name>
    <dbReference type="NCBI Taxonomy" id="392033"/>
    <lineage>
        <taxon>Eukaryota</taxon>
        <taxon>Metazoa</taxon>
        <taxon>Spiralia</taxon>
        <taxon>Gnathifera</taxon>
        <taxon>Rotifera</taxon>
        <taxon>Eurotatoria</taxon>
        <taxon>Bdelloidea</taxon>
        <taxon>Philodinida</taxon>
        <taxon>Philodinidae</taxon>
        <taxon>Rotaria</taxon>
    </lineage>
</organism>
<dbReference type="PANTHER" id="PTHR28208">
    <property type="entry name" value="PHOSPHATIDATE PHOSPHATASE APP1"/>
    <property type="match status" value="1"/>
</dbReference>
<dbReference type="Proteomes" id="UP000663870">
    <property type="component" value="Unassembled WGS sequence"/>
</dbReference>
<dbReference type="InterPro" id="IPR052935">
    <property type="entry name" value="Mg2+_PAP"/>
</dbReference>
<reference evidence="3" key="1">
    <citation type="submission" date="2021-02" db="EMBL/GenBank/DDBJ databases">
        <authorList>
            <person name="Nowell W R."/>
        </authorList>
    </citation>
    <scope>NUCLEOTIDE SEQUENCE</scope>
</reference>
<dbReference type="EMBL" id="CAJNOH010000139">
    <property type="protein sequence ID" value="CAF0900279.1"/>
    <property type="molecule type" value="Genomic_DNA"/>
</dbReference>
<sequence>MYCILRLIFIIFFVDSIKISHLFQDKNPFTTNKNDTDSSGNPKKKFMLIPSIGYEMNDKPGKFTFILNGWYYKPVDSGFIKIIIKTTLQAALSVLDSSSTSNEEIEQERIEPFFVTDVTDHKIKLKLTDSISDIVSTDKNGRFYKDIIVDSLKGLNIQKQELKYTAFDNDNQQNAYEGIIYLMKNKNRIGCLIISDIDDTIKISEVPFKTKLMVNTFRKPFQAVPGMSQAYRSWESSDQCSIHYVSAMPSQLYYATQTFLNKENFPGGSFHMRHLKLADSDKLNLINSIIDFVKHDASRKHKISVIENILTYASIKQKFVMVGDSGELDPEIYGEIARKYPDRIKMIFIRIVPGGKNNNSRFEIAFRNVRQDKWKTFSDATELPKKLYNDTNSINENGGGDNNIHSVYSNNTNILSTSLFYIIISVLLTLIYF</sequence>
<dbReference type="PANTHER" id="PTHR28208:SF1">
    <property type="entry name" value="FILAMENT ORGANIZATION PROTEIN APP1-LIKE, PUTATIVE (AFU_ORTHOLOGUE AFUA_1G06650)-RELATED"/>
    <property type="match status" value="1"/>
</dbReference>
<dbReference type="InterPro" id="IPR019236">
    <property type="entry name" value="APP1_cat"/>
</dbReference>
<keyword evidence="6" id="KW-1185">Reference proteome</keyword>
<keyword evidence="1" id="KW-0732">Signal</keyword>
<comment type="caution">
    <text evidence="3">The sequence shown here is derived from an EMBL/GenBank/DDBJ whole genome shotgun (WGS) entry which is preliminary data.</text>
</comment>
<feature type="domain" description="Phosphatidate phosphatase APP1 catalytic" evidence="2">
    <location>
        <begin position="193"/>
        <end position="350"/>
    </location>
</feature>